<sequence>MNEPIISPWVFYWTETMGQIRDVVNVVVFMIVVISISFTFMCLICKKEDREKYISEETFGRVIKGLIIVGVISTAGYMFIPAKETVYKMLAASYITQENIENVGESIDKMADKLVEKINQVIE</sequence>
<feature type="transmembrane region" description="Helical" evidence="1">
    <location>
        <begin position="58"/>
        <end position="80"/>
    </location>
</feature>
<gene>
    <name evidence="2" type="ORF">HXL70_09380</name>
</gene>
<protein>
    <submittedName>
        <fullName evidence="2">Uncharacterized protein</fullName>
    </submittedName>
</protein>
<accession>A0A930FQ53</accession>
<dbReference type="AlphaFoldDB" id="A0A930FQ53"/>
<organism evidence="2 3">
    <name type="scientific">Dialister invisus</name>
    <dbReference type="NCBI Taxonomy" id="218538"/>
    <lineage>
        <taxon>Bacteria</taxon>
        <taxon>Bacillati</taxon>
        <taxon>Bacillota</taxon>
        <taxon>Negativicutes</taxon>
        <taxon>Veillonellales</taxon>
        <taxon>Veillonellaceae</taxon>
        <taxon>Dialister</taxon>
    </lineage>
</organism>
<evidence type="ECO:0000256" key="1">
    <source>
        <dbReference type="SAM" id="Phobius"/>
    </source>
</evidence>
<evidence type="ECO:0000313" key="3">
    <source>
        <dbReference type="Proteomes" id="UP000757890"/>
    </source>
</evidence>
<proteinExistence type="predicted"/>
<name>A0A930FQ53_9FIRM</name>
<keyword evidence="1" id="KW-0812">Transmembrane</keyword>
<dbReference type="Proteomes" id="UP000757890">
    <property type="component" value="Unassembled WGS sequence"/>
</dbReference>
<comment type="caution">
    <text evidence="2">The sequence shown here is derived from an EMBL/GenBank/DDBJ whole genome shotgun (WGS) entry which is preliminary data.</text>
</comment>
<feature type="transmembrane region" description="Helical" evidence="1">
    <location>
        <begin position="23"/>
        <end position="46"/>
    </location>
</feature>
<keyword evidence="1" id="KW-1133">Transmembrane helix</keyword>
<reference evidence="2" key="1">
    <citation type="submission" date="2020-04" db="EMBL/GenBank/DDBJ databases">
        <title>Deep metagenomics examines the oral microbiome during advanced dental caries in children, revealing novel taxa and co-occurrences with host molecules.</title>
        <authorList>
            <person name="Baker J.L."/>
            <person name="Morton J.T."/>
            <person name="Dinis M."/>
            <person name="Alvarez R."/>
            <person name="Tran N.C."/>
            <person name="Knight R."/>
            <person name="Edlund A."/>
        </authorList>
    </citation>
    <scope>NUCLEOTIDE SEQUENCE</scope>
    <source>
        <strain evidence="2">JCVI_32_bin.14</strain>
    </source>
</reference>
<keyword evidence="1" id="KW-0472">Membrane</keyword>
<evidence type="ECO:0000313" key="2">
    <source>
        <dbReference type="EMBL" id="MBF1130231.1"/>
    </source>
</evidence>
<dbReference type="EMBL" id="JABZMK010000134">
    <property type="protein sequence ID" value="MBF1130231.1"/>
    <property type="molecule type" value="Genomic_DNA"/>
</dbReference>